<evidence type="ECO:0000259" key="5">
    <source>
        <dbReference type="SMART" id="SM00382"/>
    </source>
</evidence>
<dbReference type="RefSeq" id="WP_013875992.1">
    <property type="nucleotide sequence ID" value="NC_015659.1"/>
</dbReference>
<dbReference type="EMBL" id="CP002842">
    <property type="protein sequence ID" value="AEH39454.1"/>
    <property type="molecule type" value="Genomic_DNA"/>
</dbReference>
<dbReference type="OrthoDB" id="270161at2157"/>
<dbReference type="Proteomes" id="UP000006794">
    <property type="component" value="Plasmid pHALXA03"/>
</dbReference>
<dbReference type="AlphaFoldDB" id="F8DEL7"/>
<feature type="domain" description="AAA+ ATPase" evidence="5">
    <location>
        <begin position="41"/>
        <end position="228"/>
    </location>
</feature>
<evidence type="ECO:0000313" key="7">
    <source>
        <dbReference type="Proteomes" id="UP000006794"/>
    </source>
</evidence>
<keyword evidence="4" id="KW-0067">ATP-binding</keyword>
<dbReference type="HOGENOM" id="CLU_025112_0_0_2"/>
<dbReference type="InterPro" id="IPR049945">
    <property type="entry name" value="AAA_22"/>
</dbReference>
<dbReference type="Gene3D" id="1.10.8.60">
    <property type="match status" value="1"/>
</dbReference>
<evidence type="ECO:0000313" key="6">
    <source>
        <dbReference type="EMBL" id="AEH39454.1"/>
    </source>
</evidence>
<dbReference type="KEGG" id="hxa:Halxa_0214"/>
<keyword evidence="6" id="KW-0614">Plasmid</keyword>
<evidence type="ECO:0000256" key="2">
    <source>
        <dbReference type="ARBA" id="ARBA00022705"/>
    </source>
</evidence>
<dbReference type="SUPFAM" id="SSF52540">
    <property type="entry name" value="P-loop containing nucleoside triphosphate hydrolases"/>
    <property type="match status" value="1"/>
</dbReference>
<reference evidence="7" key="1">
    <citation type="journal article" date="2012" name="Stand. Genomic Sci.">
        <title>Complete genome sequence of Halopiger xanaduensis type strain (SH-6(T)).</title>
        <authorList>
            <person name="Anderson I."/>
            <person name="Tindall B.J."/>
            <person name="Rohde M."/>
            <person name="Lucas S."/>
            <person name="Han J."/>
            <person name="Lapidus A."/>
            <person name="Cheng J.F."/>
            <person name="Goodwin L."/>
            <person name="Pitluck S."/>
            <person name="Peters L."/>
            <person name="Pati A."/>
            <person name="Mikhailova N."/>
            <person name="Pagani I."/>
            <person name="Teshima H."/>
            <person name="Han C."/>
            <person name="Tapia R."/>
            <person name="Land M."/>
            <person name="Woyke T."/>
            <person name="Klenk H.P."/>
            <person name="Kyrpides N."/>
            <person name="Ivanova N."/>
        </authorList>
    </citation>
    <scope>NUCLEOTIDE SEQUENCE [LARGE SCALE GENOMIC DNA]</scope>
    <source>
        <strain evidence="7">DSM 18323 / JCM 14033 / SH-6</strain>
        <plasmid evidence="7">Plasmid pHALXA03</plasmid>
    </source>
</reference>
<keyword evidence="3" id="KW-0547">Nucleotide-binding</keyword>
<dbReference type="Gene3D" id="3.40.50.300">
    <property type="entry name" value="P-loop containing nucleotide triphosphate hydrolases"/>
    <property type="match status" value="1"/>
</dbReference>
<dbReference type="Pfam" id="PF22703">
    <property type="entry name" value="Cdc6_lid"/>
    <property type="match status" value="1"/>
</dbReference>
<keyword evidence="7" id="KW-1185">Reference proteome</keyword>
<comment type="similarity">
    <text evidence="1">Belongs to the CDC6/cdc18 family.</text>
</comment>
<dbReference type="PANTHER" id="PTHR10763:SF22">
    <property type="entry name" value="ORC1-TYPE DNA REPLICATION PROTEIN"/>
    <property type="match status" value="1"/>
</dbReference>
<sequence length="368" mass="41319">MQYITDRQALQTKTPPAEMYVREAELRDLRETLRPVANGHAVDGAVIYGPSGAGKTHAAKLMVGQLADAIGERAEQDDQRFGPTADADDGPAAVSTVHIDCWDYSSYAAIFNRLLEAVGETAKPPNTPGYELTAHLREQLANPFVVILDEADQIADDRVLYELHKRPEVALLCIVNDYYEFMEALEPRVESRLGGYYPIEFPKYDTEQLQTILARRRDQGVVDGVVPDGVLEAVVDVSENDARKAIKNLRKAVLKAEQRGREQVTPALVREVAPETDRELIEKTFSKLTRDQRVLYEILVEDGGRLSIGEIYDRFCERVSNPPSKRTATRNLKKMSYYHIVDFSGEKSARRYWAATDELYPEGKAAAD</sequence>
<dbReference type="InterPro" id="IPR027417">
    <property type="entry name" value="P-loop_NTPase"/>
</dbReference>
<organism evidence="6 7">
    <name type="scientific">Halopiger xanaduensis (strain DSM 18323 / JCM 14033 / SH-6)</name>
    <dbReference type="NCBI Taxonomy" id="797210"/>
    <lineage>
        <taxon>Archaea</taxon>
        <taxon>Methanobacteriati</taxon>
        <taxon>Methanobacteriota</taxon>
        <taxon>Stenosarchaea group</taxon>
        <taxon>Halobacteria</taxon>
        <taxon>Halobacteriales</taxon>
        <taxon>Natrialbaceae</taxon>
        <taxon>Halopiger</taxon>
    </lineage>
</organism>
<protein>
    <submittedName>
        <fullName evidence="6">AAA ATPase</fullName>
    </submittedName>
</protein>
<dbReference type="GeneID" id="10795568"/>
<dbReference type="GO" id="GO:0006260">
    <property type="term" value="P:DNA replication"/>
    <property type="evidence" value="ECO:0007669"/>
    <property type="project" value="UniProtKB-KW"/>
</dbReference>
<dbReference type="InterPro" id="IPR055237">
    <property type="entry name" value="Cdc6_lid"/>
</dbReference>
<dbReference type="GO" id="GO:0005524">
    <property type="term" value="F:ATP binding"/>
    <property type="evidence" value="ECO:0007669"/>
    <property type="project" value="UniProtKB-KW"/>
</dbReference>
<dbReference type="InterPro" id="IPR003593">
    <property type="entry name" value="AAA+_ATPase"/>
</dbReference>
<dbReference type="PANTHER" id="PTHR10763">
    <property type="entry name" value="CELL DIVISION CONTROL PROTEIN 6-RELATED"/>
    <property type="match status" value="1"/>
</dbReference>
<evidence type="ECO:0000256" key="3">
    <source>
        <dbReference type="ARBA" id="ARBA00022741"/>
    </source>
</evidence>
<evidence type="ECO:0000256" key="1">
    <source>
        <dbReference type="ARBA" id="ARBA00006184"/>
    </source>
</evidence>
<geneLocation type="plasmid" evidence="6 7">
    <name>pHALXA03</name>
</geneLocation>
<dbReference type="Pfam" id="PF13401">
    <property type="entry name" value="AAA_22"/>
    <property type="match status" value="1"/>
</dbReference>
<dbReference type="SMART" id="SM00382">
    <property type="entry name" value="AAA"/>
    <property type="match status" value="1"/>
</dbReference>
<dbReference type="GO" id="GO:0016887">
    <property type="term" value="F:ATP hydrolysis activity"/>
    <property type="evidence" value="ECO:0007669"/>
    <property type="project" value="InterPro"/>
</dbReference>
<dbReference type="InterPro" id="IPR050311">
    <property type="entry name" value="ORC1/CDC6"/>
</dbReference>
<gene>
    <name evidence="6" type="ordered locus">Halxa_0214</name>
</gene>
<proteinExistence type="inferred from homology"/>
<keyword evidence="2" id="KW-0235">DNA replication</keyword>
<accession>F8DEL7</accession>
<evidence type="ECO:0000256" key="4">
    <source>
        <dbReference type="ARBA" id="ARBA00022840"/>
    </source>
</evidence>
<name>F8DEL7_HALXS</name>